<dbReference type="EMBL" id="CP136892">
    <property type="protein sequence ID" value="WOL02603.1"/>
    <property type="molecule type" value="Genomic_DNA"/>
</dbReference>
<keyword evidence="15" id="KW-1185">Reference proteome</keyword>
<evidence type="ECO:0000256" key="12">
    <source>
        <dbReference type="SAM" id="Phobius"/>
    </source>
</evidence>
<keyword evidence="4" id="KW-0349">Heme</keyword>
<keyword evidence="7" id="KW-0249">Electron transport</keyword>
<evidence type="ECO:0000256" key="11">
    <source>
        <dbReference type="ARBA" id="ARBA00053762"/>
    </source>
</evidence>
<dbReference type="PANTHER" id="PTHR10106:SF43">
    <property type="entry name" value="CYTOCHROME B561 FAMILY PROTEIN, EXPRESSED"/>
    <property type="match status" value="1"/>
</dbReference>
<accession>A0AAQ3K8H9</accession>
<name>A0AAQ3K8H9_9LILI</name>
<gene>
    <name evidence="14" type="ORF">Cni_G11322</name>
</gene>
<keyword evidence="3" id="KW-0813">Transport</keyword>
<feature type="domain" description="Cytochrome b561" evidence="13">
    <location>
        <begin position="58"/>
        <end position="254"/>
    </location>
</feature>
<feature type="transmembrane region" description="Helical" evidence="12">
    <location>
        <begin position="98"/>
        <end position="118"/>
    </location>
</feature>
<dbReference type="InterPro" id="IPR043205">
    <property type="entry name" value="CYB561/CYBRD1-like"/>
</dbReference>
<evidence type="ECO:0000256" key="7">
    <source>
        <dbReference type="ARBA" id="ARBA00022982"/>
    </source>
</evidence>
<organism evidence="14 15">
    <name type="scientific">Canna indica</name>
    <name type="common">Indian-shot</name>
    <dbReference type="NCBI Taxonomy" id="4628"/>
    <lineage>
        <taxon>Eukaryota</taxon>
        <taxon>Viridiplantae</taxon>
        <taxon>Streptophyta</taxon>
        <taxon>Embryophyta</taxon>
        <taxon>Tracheophyta</taxon>
        <taxon>Spermatophyta</taxon>
        <taxon>Magnoliopsida</taxon>
        <taxon>Liliopsida</taxon>
        <taxon>Zingiberales</taxon>
        <taxon>Cannaceae</taxon>
        <taxon>Canna</taxon>
    </lineage>
</organism>
<feature type="transmembrane region" description="Helical" evidence="12">
    <location>
        <begin position="205"/>
        <end position="222"/>
    </location>
</feature>
<keyword evidence="9" id="KW-0408">Iron</keyword>
<dbReference type="Proteomes" id="UP001327560">
    <property type="component" value="Chromosome 3"/>
</dbReference>
<evidence type="ECO:0000256" key="4">
    <source>
        <dbReference type="ARBA" id="ARBA00022617"/>
    </source>
</evidence>
<evidence type="ECO:0000313" key="15">
    <source>
        <dbReference type="Proteomes" id="UP001327560"/>
    </source>
</evidence>
<evidence type="ECO:0000256" key="3">
    <source>
        <dbReference type="ARBA" id="ARBA00022448"/>
    </source>
</evidence>
<comment type="function">
    <text evidence="11">Two-heme-containing cytochrome. Catalyzes ascorbate-dependent trans-membrane electron transfer by utilizing a concerted H(+)/e(-) transfer mechanism.</text>
</comment>
<dbReference type="PROSITE" id="PS50939">
    <property type="entry name" value="CYTOCHROME_B561"/>
    <property type="match status" value="1"/>
</dbReference>
<comment type="subcellular location">
    <subcellularLocation>
        <location evidence="2">Membrane</location>
        <topology evidence="2">Multi-pass membrane protein</topology>
    </subcellularLocation>
</comment>
<reference evidence="14 15" key="1">
    <citation type="submission" date="2023-10" db="EMBL/GenBank/DDBJ databases">
        <title>Chromosome-scale genome assembly provides insights into flower coloration mechanisms of Canna indica.</title>
        <authorList>
            <person name="Li C."/>
        </authorList>
    </citation>
    <scope>NUCLEOTIDE SEQUENCE [LARGE SCALE GENOMIC DNA]</scope>
    <source>
        <tissue evidence="14">Flower</tissue>
    </source>
</reference>
<feature type="transmembrane region" description="Helical" evidence="12">
    <location>
        <begin position="234"/>
        <end position="259"/>
    </location>
</feature>
<proteinExistence type="predicted"/>
<feature type="transmembrane region" description="Helical" evidence="12">
    <location>
        <begin position="160"/>
        <end position="185"/>
    </location>
</feature>
<dbReference type="Gene3D" id="1.20.120.1770">
    <property type="match status" value="1"/>
</dbReference>
<evidence type="ECO:0000256" key="9">
    <source>
        <dbReference type="ARBA" id="ARBA00023004"/>
    </source>
</evidence>
<evidence type="ECO:0000256" key="10">
    <source>
        <dbReference type="ARBA" id="ARBA00023136"/>
    </source>
</evidence>
<dbReference type="CDD" id="cd08766">
    <property type="entry name" value="Cyt_b561_ACYB-1_like"/>
    <property type="match status" value="1"/>
</dbReference>
<keyword evidence="10 12" id="KW-0472">Membrane</keyword>
<dbReference type="SMART" id="SM00665">
    <property type="entry name" value="B561"/>
    <property type="match status" value="1"/>
</dbReference>
<evidence type="ECO:0000256" key="8">
    <source>
        <dbReference type="ARBA" id="ARBA00022989"/>
    </source>
</evidence>
<dbReference type="GO" id="GO:0046872">
    <property type="term" value="F:metal ion binding"/>
    <property type="evidence" value="ECO:0007669"/>
    <property type="project" value="UniProtKB-KW"/>
</dbReference>
<evidence type="ECO:0000256" key="1">
    <source>
        <dbReference type="ARBA" id="ARBA00001970"/>
    </source>
</evidence>
<evidence type="ECO:0000256" key="6">
    <source>
        <dbReference type="ARBA" id="ARBA00022723"/>
    </source>
</evidence>
<evidence type="ECO:0000259" key="13">
    <source>
        <dbReference type="PROSITE" id="PS50939"/>
    </source>
</evidence>
<keyword evidence="6" id="KW-0479">Metal-binding</keyword>
<dbReference type="FunFam" id="1.20.120.1770:FF:000001">
    <property type="entry name" value="Cytochrome b reductase 1"/>
    <property type="match status" value="1"/>
</dbReference>
<feature type="transmembrane region" description="Helical" evidence="12">
    <location>
        <begin position="58"/>
        <end position="77"/>
    </location>
</feature>
<dbReference type="PANTHER" id="PTHR10106">
    <property type="entry name" value="CYTOCHROME B561-RELATED"/>
    <property type="match status" value="1"/>
</dbReference>
<dbReference type="AlphaFoldDB" id="A0AAQ3K8H9"/>
<evidence type="ECO:0000313" key="14">
    <source>
        <dbReference type="EMBL" id="WOL02603.1"/>
    </source>
</evidence>
<comment type="cofactor">
    <cofactor evidence="1">
        <name>heme b</name>
        <dbReference type="ChEBI" id="CHEBI:60344"/>
    </cofactor>
</comment>
<feature type="transmembrane region" description="Helical" evidence="12">
    <location>
        <begin position="130"/>
        <end position="148"/>
    </location>
</feature>
<dbReference type="Pfam" id="PF03188">
    <property type="entry name" value="Cytochrom_B561"/>
    <property type="match status" value="1"/>
</dbReference>
<evidence type="ECO:0000256" key="2">
    <source>
        <dbReference type="ARBA" id="ARBA00004141"/>
    </source>
</evidence>
<dbReference type="GO" id="GO:0016020">
    <property type="term" value="C:membrane"/>
    <property type="evidence" value="ECO:0007669"/>
    <property type="project" value="UniProtKB-SubCell"/>
</dbReference>
<keyword evidence="5 12" id="KW-0812">Transmembrane</keyword>
<keyword evidence="8 12" id="KW-1133">Transmembrane helix</keyword>
<dbReference type="InterPro" id="IPR006593">
    <property type="entry name" value="Cyt_b561/ferric_Rdtase_TM"/>
</dbReference>
<protein>
    <submittedName>
        <fullName evidence="14">Ascorbate-specific transmembrane electron transporter 1</fullName>
    </submittedName>
</protein>
<dbReference type="GO" id="GO:0016491">
    <property type="term" value="F:oxidoreductase activity"/>
    <property type="evidence" value="ECO:0007669"/>
    <property type="project" value="InterPro"/>
</dbReference>
<evidence type="ECO:0000256" key="5">
    <source>
        <dbReference type="ARBA" id="ARBA00022692"/>
    </source>
</evidence>
<sequence length="261" mass="28331">MPCDSHSLLLFISLELEGGGSIDGNRNNVDDRSTTMPTLAGAPVKPWYMVAAANVTKVAHLFALTVFVLVLAWVLHFRGGAARLNSDDPNLIFNVHPLVMCLGFILISGEGIMAYKMLLTTHAVQKSVHMMLHLVALGLGILGIYAAFKYHKANTMPDMVSLHSWLGICTISLFGLQWLIGFASFWLGMASQFTKQMLVPFHKSAGLVIFLIMVCTAETGFVQMDAAPGTESRVVNFTGLFILLFALAVSFSVALPIVLSL</sequence>